<proteinExistence type="predicted"/>
<feature type="signal peptide" evidence="1">
    <location>
        <begin position="1"/>
        <end position="19"/>
    </location>
</feature>
<feature type="chain" id="PRO_5047309806" evidence="1">
    <location>
        <begin position="20"/>
        <end position="120"/>
    </location>
</feature>
<evidence type="ECO:0000256" key="1">
    <source>
        <dbReference type="SAM" id="SignalP"/>
    </source>
</evidence>
<dbReference type="RefSeq" id="WP_204658136.1">
    <property type="nucleotide sequence ID" value="NZ_CP056775.1"/>
</dbReference>
<name>A0ABX7I9N2_9BACT</name>
<reference evidence="2 3" key="1">
    <citation type="submission" date="2020-06" db="EMBL/GenBank/DDBJ databases">
        <title>Dyadobacter sandarakinus sp. nov., isolated from the soil of the Arctic Yellow River Station.</title>
        <authorList>
            <person name="Zhang Y."/>
            <person name="Peng F."/>
        </authorList>
    </citation>
    <scope>NUCLEOTIDE SEQUENCE [LARGE SCALE GENOMIC DNA]</scope>
    <source>
        <strain evidence="2 3">Q3-56</strain>
    </source>
</reference>
<dbReference type="EMBL" id="CP056775">
    <property type="protein sequence ID" value="QRR02814.1"/>
    <property type="molecule type" value="Genomic_DNA"/>
</dbReference>
<accession>A0ABX7I9N2</accession>
<gene>
    <name evidence="2" type="ORF">HWI92_18790</name>
</gene>
<dbReference type="Proteomes" id="UP000612680">
    <property type="component" value="Chromosome"/>
</dbReference>
<evidence type="ECO:0000313" key="2">
    <source>
        <dbReference type="EMBL" id="QRR02814.1"/>
    </source>
</evidence>
<organism evidence="2 3">
    <name type="scientific">Dyadobacter sandarakinus</name>
    <dbReference type="NCBI Taxonomy" id="2747268"/>
    <lineage>
        <taxon>Bacteria</taxon>
        <taxon>Pseudomonadati</taxon>
        <taxon>Bacteroidota</taxon>
        <taxon>Cytophagia</taxon>
        <taxon>Cytophagales</taxon>
        <taxon>Spirosomataceae</taxon>
        <taxon>Dyadobacter</taxon>
    </lineage>
</organism>
<evidence type="ECO:0000313" key="3">
    <source>
        <dbReference type="Proteomes" id="UP000612680"/>
    </source>
</evidence>
<sequence>MKTVKLFIIFLLFSLHAGATGYSHNMFVAHKKLQGVYAPAEKPAVKKARTWKVKPQNQVSAGQNKVISKATTLNERVLEEGPESFFNKEAAAETDKTIVTKLVEMVKCVVYAFVGYPALS</sequence>
<keyword evidence="3" id="KW-1185">Reference proteome</keyword>
<protein>
    <submittedName>
        <fullName evidence="2">Uncharacterized protein</fullName>
    </submittedName>
</protein>
<keyword evidence="1" id="KW-0732">Signal</keyword>